<comment type="caution">
    <text evidence="1">The sequence shown here is derived from an EMBL/GenBank/DDBJ whole genome shotgun (WGS) entry which is preliminary data.</text>
</comment>
<evidence type="ECO:0000313" key="1">
    <source>
        <dbReference type="EMBL" id="KFF02556.1"/>
    </source>
</evidence>
<dbReference type="OrthoDB" id="1259717at2"/>
<evidence type="ECO:0008006" key="3">
    <source>
        <dbReference type="Google" id="ProtNLM"/>
    </source>
</evidence>
<keyword evidence="2" id="KW-1185">Reference proteome</keyword>
<name>A0A085ZDP2_9FLAO</name>
<proteinExistence type="predicted"/>
<dbReference type="Proteomes" id="UP000028703">
    <property type="component" value="Unassembled WGS sequence"/>
</dbReference>
<accession>A0A085ZDP2</accession>
<protein>
    <recommendedName>
        <fullName evidence="3">Lipoprotein</fullName>
    </recommendedName>
</protein>
<dbReference type="PROSITE" id="PS51257">
    <property type="entry name" value="PROKAR_LIPOPROTEIN"/>
    <property type="match status" value="1"/>
</dbReference>
<dbReference type="RefSeq" id="WP_131368681.1">
    <property type="nucleotide sequence ID" value="NZ_JPRO01000011.1"/>
</dbReference>
<dbReference type="STRING" id="421531.IX38_13215"/>
<sequence>MVFKLRTYHLSKIFFIFFVLFVLSGCEKKPPVPPHLHPEIEEPAILNGKVKAYETNPEGDIDKIILNQGRKEIKIHFPPHLAKYILEIAKKNEMIVIKATSREDSYELISVSSGNRKTFDAGKILPPKPSPGKEVFIKGTISGFIKNQENKITGFMIGQKTVMLGPEERITLAPLLMKAHRVEVTGLERDMREGIVNTLKFPPIRMTEIKLDSIVYKIR</sequence>
<gene>
    <name evidence="1" type="ORF">IX38_13215</name>
</gene>
<reference evidence="1 2" key="1">
    <citation type="submission" date="2014-07" db="EMBL/GenBank/DDBJ databases">
        <title>Genome of Chryseobacterium luteum DSM 18605.</title>
        <authorList>
            <person name="Stropko S.J."/>
            <person name="Pipes S.E."/>
            <person name="Newman J.D."/>
        </authorList>
    </citation>
    <scope>NUCLEOTIDE SEQUENCE [LARGE SCALE GENOMIC DNA]</scope>
    <source>
        <strain evidence="1 2">DSM 18605</strain>
    </source>
</reference>
<dbReference type="AlphaFoldDB" id="A0A085ZDP2"/>
<organism evidence="1 2">
    <name type="scientific">Chryseobacterium luteum</name>
    <dbReference type="NCBI Taxonomy" id="421531"/>
    <lineage>
        <taxon>Bacteria</taxon>
        <taxon>Pseudomonadati</taxon>
        <taxon>Bacteroidota</taxon>
        <taxon>Flavobacteriia</taxon>
        <taxon>Flavobacteriales</taxon>
        <taxon>Weeksellaceae</taxon>
        <taxon>Chryseobacterium group</taxon>
        <taxon>Chryseobacterium</taxon>
    </lineage>
</organism>
<dbReference type="EMBL" id="JPRO01000011">
    <property type="protein sequence ID" value="KFF02556.1"/>
    <property type="molecule type" value="Genomic_DNA"/>
</dbReference>
<evidence type="ECO:0000313" key="2">
    <source>
        <dbReference type="Proteomes" id="UP000028703"/>
    </source>
</evidence>